<comment type="caution">
    <text evidence="3">The sequence shown here is derived from an EMBL/GenBank/DDBJ whole genome shotgun (WGS) entry which is preliminary data.</text>
</comment>
<feature type="transmembrane region" description="Helical" evidence="2">
    <location>
        <begin position="231"/>
        <end position="254"/>
    </location>
</feature>
<keyword evidence="2" id="KW-1133">Transmembrane helix</keyword>
<gene>
    <name evidence="3" type="ORF">LY79DRAFT_515787</name>
</gene>
<sequence>MSALTSTVPSGQPVAISNTLTLAILGMSSLINRGLLDDILSNPNKVISDILTPPAATTANNVQPANTPVAASTQAAAAAAVPAATTPAAAAPVAATQAPAAQQPAATPAAASPKEEQPQQPQTPLPAALVPSATQQPAAATSDMSMTAATKSAGHEDVFTTSPPAAAETVPPTAENAASSQISSQPASIPTTGAVSIEGAVVTKPGATSPTQPSQTLTPGGTSNANDQGPLVATGVVLGIVVLLGLSLFIFWCLRRKKRAARHNHTSVPSTSPFNEHGDVWVPSAAADPTAVSDPDLPMADSLVSQWSVHPERLD</sequence>
<dbReference type="Proteomes" id="UP001230504">
    <property type="component" value="Unassembled WGS sequence"/>
</dbReference>
<feature type="region of interest" description="Disordered" evidence="1">
    <location>
        <begin position="95"/>
        <end position="190"/>
    </location>
</feature>
<proteinExistence type="predicted"/>
<evidence type="ECO:0000256" key="2">
    <source>
        <dbReference type="SAM" id="Phobius"/>
    </source>
</evidence>
<organism evidence="3 4">
    <name type="scientific">Colletotrichum navitas</name>
    <dbReference type="NCBI Taxonomy" id="681940"/>
    <lineage>
        <taxon>Eukaryota</taxon>
        <taxon>Fungi</taxon>
        <taxon>Dikarya</taxon>
        <taxon>Ascomycota</taxon>
        <taxon>Pezizomycotina</taxon>
        <taxon>Sordariomycetes</taxon>
        <taxon>Hypocreomycetidae</taxon>
        <taxon>Glomerellales</taxon>
        <taxon>Glomerellaceae</taxon>
        <taxon>Colletotrichum</taxon>
        <taxon>Colletotrichum graminicola species complex</taxon>
    </lineage>
</organism>
<feature type="region of interest" description="Disordered" evidence="1">
    <location>
        <begin position="204"/>
        <end position="224"/>
    </location>
</feature>
<name>A0AAD8PYF3_9PEZI</name>
<dbReference type="GeneID" id="85438993"/>
<keyword evidence="2" id="KW-0472">Membrane</keyword>
<feature type="compositionally biased region" description="Low complexity" evidence="1">
    <location>
        <begin position="138"/>
        <end position="152"/>
    </location>
</feature>
<keyword evidence="4" id="KW-1185">Reference proteome</keyword>
<evidence type="ECO:0000256" key="1">
    <source>
        <dbReference type="SAM" id="MobiDB-lite"/>
    </source>
</evidence>
<dbReference type="AlphaFoldDB" id="A0AAD8PYF3"/>
<feature type="compositionally biased region" description="Low complexity" evidence="1">
    <location>
        <begin position="160"/>
        <end position="190"/>
    </location>
</feature>
<evidence type="ECO:0000313" key="3">
    <source>
        <dbReference type="EMBL" id="KAK1590413.1"/>
    </source>
</evidence>
<reference evidence="3" key="1">
    <citation type="submission" date="2021-06" db="EMBL/GenBank/DDBJ databases">
        <title>Comparative genomics, transcriptomics and evolutionary studies reveal genomic signatures of adaptation to plant cell wall in hemibiotrophic fungi.</title>
        <authorList>
            <consortium name="DOE Joint Genome Institute"/>
            <person name="Baroncelli R."/>
            <person name="Diaz J.F."/>
            <person name="Benocci T."/>
            <person name="Peng M."/>
            <person name="Battaglia E."/>
            <person name="Haridas S."/>
            <person name="Andreopoulos W."/>
            <person name="Labutti K."/>
            <person name="Pangilinan J."/>
            <person name="Floch G.L."/>
            <person name="Makela M.R."/>
            <person name="Henrissat B."/>
            <person name="Grigoriev I.V."/>
            <person name="Crouch J.A."/>
            <person name="De Vries R.P."/>
            <person name="Sukno S.A."/>
            <person name="Thon M.R."/>
        </authorList>
    </citation>
    <scope>NUCLEOTIDE SEQUENCE</scope>
    <source>
        <strain evidence="3">CBS 125086</strain>
    </source>
</reference>
<feature type="compositionally biased region" description="Low complexity" evidence="1">
    <location>
        <begin position="95"/>
        <end position="131"/>
    </location>
</feature>
<dbReference type="EMBL" id="JAHLJV010000031">
    <property type="protein sequence ID" value="KAK1590413.1"/>
    <property type="molecule type" value="Genomic_DNA"/>
</dbReference>
<keyword evidence="2" id="KW-0812">Transmembrane</keyword>
<feature type="compositionally biased region" description="Low complexity" evidence="1">
    <location>
        <begin position="208"/>
        <end position="222"/>
    </location>
</feature>
<evidence type="ECO:0000313" key="4">
    <source>
        <dbReference type="Proteomes" id="UP001230504"/>
    </source>
</evidence>
<accession>A0AAD8PYF3</accession>
<dbReference type="RefSeq" id="XP_060413901.1">
    <property type="nucleotide sequence ID" value="XM_060554753.1"/>
</dbReference>
<protein>
    <submittedName>
        <fullName evidence="3">Uncharacterized protein</fullName>
    </submittedName>
</protein>
<dbReference type="CDD" id="cd12087">
    <property type="entry name" value="TM_EGFR-like"/>
    <property type="match status" value="1"/>
</dbReference>